<evidence type="ECO:0000313" key="10">
    <source>
        <dbReference type="Proteomes" id="UP000321367"/>
    </source>
</evidence>
<dbReference type="InterPro" id="IPR037278">
    <property type="entry name" value="ARFGAP/RecO"/>
</dbReference>
<dbReference type="AlphaFoldDB" id="A0A5C6ZYX2"/>
<reference evidence="9 10" key="1">
    <citation type="submission" date="2019-08" db="EMBL/GenBank/DDBJ databases">
        <title>Genome sequence of Gillisia hiemivivida IC154 (type strain).</title>
        <authorList>
            <person name="Bowman J.P."/>
        </authorList>
    </citation>
    <scope>NUCLEOTIDE SEQUENCE [LARGE SCALE GENOMIC DNA]</scope>
    <source>
        <strain evidence="9 10">IC154</strain>
    </source>
</reference>
<dbReference type="EMBL" id="VORY01000001">
    <property type="protein sequence ID" value="TXD95624.1"/>
    <property type="molecule type" value="Genomic_DNA"/>
</dbReference>
<dbReference type="InterPro" id="IPR022572">
    <property type="entry name" value="DNA_rep/recomb_RecO_N"/>
</dbReference>
<proteinExistence type="inferred from homology"/>
<name>A0A5C6ZYX2_9FLAO</name>
<dbReference type="Gene3D" id="2.40.50.140">
    <property type="entry name" value="Nucleic acid-binding proteins"/>
    <property type="match status" value="1"/>
</dbReference>
<evidence type="ECO:0000256" key="6">
    <source>
        <dbReference type="ARBA" id="ARBA00033409"/>
    </source>
</evidence>
<evidence type="ECO:0000256" key="7">
    <source>
        <dbReference type="HAMAP-Rule" id="MF_00201"/>
    </source>
</evidence>
<dbReference type="GO" id="GO:0006310">
    <property type="term" value="P:DNA recombination"/>
    <property type="evidence" value="ECO:0007669"/>
    <property type="project" value="UniProtKB-UniRule"/>
</dbReference>
<dbReference type="InterPro" id="IPR003717">
    <property type="entry name" value="RecO"/>
</dbReference>
<dbReference type="NCBIfam" id="TIGR00613">
    <property type="entry name" value="reco"/>
    <property type="match status" value="1"/>
</dbReference>
<evidence type="ECO:0000256" key="2">
    <source>
        <dbReference type="ARBA" id="ARBA00021310"/>
    </source>
</evidence>
<feature type="domain" description="DNA replication/recombination mediator RecO N-terminal" evidence="8">
    <location>
        <begin position="1"/>
        <end position="79"/>
    </location>
</feature>
<dbReference type="Gene3D" id="1.20.1440.120">
    <property type="entry name" value="Recombination protein O, C-terminal domain"/>
    <property type="match status" value="1"/>
</dbReference>
<dbReference type="SUPFAM" id="SSF50249">
    <property type="entry name" value="Nucleic acid-binding proteins"/>
    <property type="match status" value="1"/>
</dbReference>
<dbReference type="Pfam" id="PF02565">
    <property type="entry name" value="RecO_C"/>
    <property type="match status" value="1"/>
</dbReference>
<evidence type="ECO:0000256" key="3">
    <source>
        <dbReference type="ARBA" id="ARBA00022763"/>
    </source>
</evidence>
<comment type="function">
    <text evidence="7">Involved in DNA repair and RecF pathway recombination.</text>
</comment>
<dbReference type="Pfam" id="PF11967">
    <property type="entry name" value="RecO_N"/>
    <property type="match status" value="1"/>
</dbReference>
<dbReference type="RefSeq" id="WP_146928335.1">
    <property type="nucleotide sequence ID" value="NZ_CBCSHZ010000002.1"/>
</dbReference>
<dbReference type="SUPFAM" id="SSF57863">
    <property type="entry name" value="ArfGap/RecO-like zinc finger"/>
    <property type="match status" value="1"/>
</dbReference>
<dbReference type="HAMAP" id="MF_00201">
    <property type="entry name" value="RecO"/>
    <property type="match status" value="1"/>
</dbReference>
<gene>
    <name evidence="7 9" type="primary">recO</name>
    <name evidence="9" type="ORF">ES724_00910</name>
</gene>
<keyword evidence="5 7" id="KW-0234">DNA repair</keyword>
<dbReference type="Proteomes" id="UP000321367">
    <property type="component" value="Unassembled WGS sequence"/>
</dbReference>
<keyword evidence="10" id="KW-1185">Reference proteome</keyword>
<evidence type="ECO:0000256" key="5">
    <source>
        <dbReference type="ARBA" id="ARBA00023204"/>
    </source>
</evidence>
<evidence type="ECO:0000259" key="8">
    <source>
        <dbReference type="Pfam" id="PF11967"/>
    </source>
</evidence>
<accession>A0A5C6ZYX2</accession>
<evidence type="ECO:0000313" key="9">
    <source>
        <dbReference type="EMBL" id="TXD95624.1"/>
    </source>
</evidence>
<dbReference type="GO" id="GO:0006302">
    <property type="term" value="P:double-strand break repair"/>
    <property type="evidence" value="ECO:0007669"/>
    <property type="project" value="TreeGrafter"/>
</dbReference>
<keyword evidence="3 7" id="KW-0227">DNA damage</keyword>
<evidence type="ECO:0000256" key="4">
    <source>
        <dbReference type="ARBA" id="ARBA00023172"/>
    </source>
</evidence>
<dbReference type="InterPro" id="IPR012340">
    <property type="entry name" value="NA-bd_OB-fold"/>
</dbReference>
<dbReference type="PANTHER" id="PTHR33991">
    <property type="entry name" value="DNA REPAIR PROTEIN RECO"/>
    <property type="match status" value="1"/>
</dbReference>
<protein>
    <recommendedName>
        <fullName evidence="2 7">DNA repair protein RecO</fullName>
    </recommendedName>
    <alternativeName>
        <fullName evidence="6 7">Recombination protein O</fullName>
    </alternativeName>
</protein>
<comment type="caution">
    <text evidence="9">The sequence shown here is derived from an EMBL/GenBank/DDBJ whole genome shotgun (WGS) entry which is preliminary data.</text>
</comment>
<evidence type="ECO:0000256" key="1">
    <source>
        <dbReference type="ARBA" id="ARBA00007452"/>
    </source>
</evidence>
<dbReference type="GO" id="GO:0043590">
    <property type="term" value="C:bacterial nucleoid"/>
    <property type="evidence" value="ECO:0007669"/>
    <property type="project" value="TreeGrafter"/>
</dbReference>
<comment type="similarity">
    <text evidence="1 7">Belongs to the RecO family.</text>
</comment>
<organism evidence="9 10">
    <name type="scientific">Gillisia hiemivivida</name>
    <dbReference type="NCBI Taxonomy" id="291190"/>
    <lineage>
        <taxon>Bacteria</taxon>
        <taxon>Pseudomonadati</taxon>
        <taxon>Bacteroidota</taxon>
        <taxon>Flavobacteriia</taxon>
        <taxon>Flavobacteriales</taxon>
        <taxon>Flavobacteriaceae</taxon>
        <taxon>Gillisia</taxon>
    </lineage>
</organism>
<dbReference type="OrthoDB" id="9789152at2"/>
<keyword evidence="4 7" id="KW-0233">DNA recombination</keyword>
<dbReference type="InterPro" id="IPR042242">
    <property type="entry name" value="RecO_C"/>
</dbReference>
<sequence length="239" mass="27605">MVVNTNAIVISALKYAEADLIVKCYTQKSGLKTYMLRGILKSRKGKFKTSLFQPLTQLELVANHKDKGSLEYLQDAKILVHYQTLHTEVVKSTMVMFLSEMLKNTIHEEEENEELYDYLEGAINWLDTHADIANFHLLFLLKLTQYLGFYPEDSKIELPYFNLMDGVFQHSKINGYCVSGAVLENLKLLLGTNFEALNEIKLTKSNRAELLELLLNYYMLHIESFKKPKSLTILHEIFN</sequence>
<dbReference type="PANTHER" id="PTHR33991:SF1">
    <property type="entry name" value="DNA REPAIR PROTEIN RECO"/>
    <property type="match status" value="1"/>
</dbReference>